<organism evidence="5 6">
    <name type="scientific">Necator americanus</name>
    <name type="common">Human hookworm</name>
    <dbReference type="NCBI Taxonomy" id="51031"/>
    <lineage>
        <taxon>Eukaryota</taxon>
        <taxon>Metazoa</taxon>
        <taxon>Ecdysozoa</taxon>
        <taxon>Nematoda</taxon>
        <taxon>Chromadorea</taxon>
        <taxon>Rhabditida</taxon>
        <taxon>Rhabditina</taxon>
        <taxon>Rhabditomorpha</taxon>
        <taxon>Strongyloidea</taxon>
        <taxon>Ancylostomatidae</taxon>
        <taxon>Bunostominae</taxon>
        <taxon>Necator</taxon>
    </lineage>
</organism>
<dbReference type="EC" id="2.7.7.49" evidence="1"/>
<dbReference type="InterPro" id="IPR041577">
    <property type="entry name" value="RT_RNaseH_2"/>
</dbReference>
<dbReference type="SUPFAM" id="SSF56672">
    <property type="entry name" value="DNA/RNA polymerases"/>
    <property type="match status" value="1"/>
</dbReference>
<reference evidence="5 6" key="1">
    <citation type="submission" date="2023-08" db="EMBL/GenBank/DDBJ databases">
        <title>A Necator americanus chromosomal reference genome.</title>
        <authorList>
            <person name="Ilik V."/>
            <person name="Petrzelkova K.J."/>
            <person name="Pardy F."/>
            <person name="Fuh T."/>
            <person name="Niatou-Singa F.S."/>
            <person name="Gouil Q."/>
            <person name="Baker L."/>
            <person name="Ritchie M.E."/>
            <person name="Jex A.R."/>
            <person name="Gazzola D."/>
            <person name="Li H."/>
            <person name="Toshio Fujiwara R."/>
            <person name="Zhan B."/>
            <person name="Aroian R.V."/>
            <person name="Pafco B."/>
            <person name="Schwarz E.M."/>
        </authorList>
    </citation>
    <scope>NUCLEOTIDE SEQUENCE [LARGE SCALE GENOMIC DNA]</scope>
    <source>
        <strain evidence="5 6">Aroian</strain>
        <tissue evidence="5">Whole animal</tissue>
    </source>
</reference>
<protein>
    <recommendedName>
        <fullName evidence="1">RNA-directed DNA polymerase</fullName>
        <ecNumber evidence="1">2.7.7.49</ecNumber>
    </recommendedName>
</protein>
<dbReference type="Pfam" id="PF17919">
    <property type="entry name" value="RT_RNaseH_2"/>
    <property type="match status" value="1"/>
</dbReference>
<name>A0ABR1EM83_NECAM</name>
<evidence type="ECO:0000259" key="3">
    <source>
        <dbReference type="Pfam" id="PF17919"/>
    </source>
</evidence>
<dbReference type="InterPro" id="IPR041588">
    <property type="entry name" value="Integrase_H2C2"/>
</dbReference>
<evidence type="ECO:0000256" key="2">
    <source>
        <dbReference type="ARBA" id="ARBA00023268"/>
    </source>
</evidence>
<sequence length="303" mass="34114">MPAPRDVSQLRFFLGLINFYGNFVKDLHNLRAPLDALTKKDVVYTWTPECQSSFDKIKAILSSDLLFTHFDPSLPIIAAADASNYGMGATLSNRFADGCEKDFGQVDALSRLILSESSIPEEYVIAPIDADVTSEFSENCRHLPVSAESIRIDTQADRLIQLVINYTKSGNWPKVNCHFPPWHYYNRSNTMTTVKECLLTASRIVIPKSLQHRVLSAVHKPHPGQTRMKMLARSFVYWPPVGSDIEKLVKTCPRCASVTKDSIKAELHSWPKPHLPWTGVHADFAALMEELYYLLIVDGYSKG</sequence>
<dbReference type="PANTHER" id="PTHR37984">
    <property type="entry name" value="PROTEIN CBG26694"/>
    <property type="match status" value="1"/>
</dbReference>
<evidence type="ECO:0000259" key="4">
    <source>
        <dbReference type="Pfam" id="PF17921"/>
    </source>
</evidence>
<accession>A0ABR1EM83</accession>
<keyword evidence="6" id="KW-1185">Reference proteome</keyword>
<evidence type="ECO:0000256" key="1">
    <source>
        <dbReference type="ARBA" id="ARBA00012493"/>
    </source>
</evidence>
<dbReference type="PANTHER" id="PTHR37984:SF5">
    <property type="entry name" value="PROTEIN NYNRIN-LIKE"/>
    <property type="match status" value="1"/>
</dbReference>
<dbReference type="Pfam" id="PF17921">
    <property type="entry name" value="Integrase_H2C2"/>
    <property type="match status" value="1"/>
</dbReference>
<keyword evidence="2" id="KW-0511">Multifunctional enzyme</keyword>
<dbReference type="Gene3D" id="3.30.70.270">
    <property type="match status" value="1"/>
</dbReference>
<evidence type="ECO:0000313" key="5">
    <source>
        <dbReference type="EMBL" id="KAK6762956.1"/>
    </source>
</evidence>
<dbReference type="InterPro" id="IPR043502">
    <property type="entry name" value="DNA/RNA_pol_sf"/>
</dbReference>
<dbReference type="Gene3D" id="1.10.340.70">
    <property type="match status" value="1"/>
</dbReference>
<dbReference type="InterPro" id="IPR050951">
    <property type="entry name" value="Retrovirus_Pol_polyprotein"/>
</dbReference>
<dbReference type="Proteomes" id="UP001303046">
    <property type="component" value="Unassembled WGS sequence"/>
</dbReference>
<comment type="caution">
    <text evidence="5">The sequence shown here is derived from an EMBL/GenBank/DDBJ whole genome shotgun (WGS) entry which is preliminary data.</text>
</comment>
<dbReference type="InterPro" id="IPR043128">
    <property type="entry name" value="Rev_trsase/Diguanyl_cyclase"/>
</dbReference>
<gene>
    <name evidence="5" type="primary">Necator_chrX.g23769</name>
    <name evidence="5" type="ORF">RB195_023605</name>
</gene>
<feature type="domain" description="Reverse transcriptase/retrotransposon-derived protein RNase H-like" evidence="3">
    <location>
        <begin position="46"/>
        <end position="97"/>
    </location>
</feature>
<evidence type="ECO:0000313" key="6">
    <source>
        <dbReference type="Proteomes" id="UP001303046"/>
    </source>
</evidence>
<feature type="domain" description="Integrase zinc-binding" evidence="4">
    <location>
        <begin position="206"/>
        <end position="258"/>
    </location>
</feature>
<proteinExistence type="predicted"/>
<dbReference type="EMBL" id="JAVFWL010000006">
    <property type="protein sequence ID" value="KAK6762956.1"/>
    <property type="molecule type" value="Genomic_DNA"/>
</dbReference>